<sequence length="204" mass="22539">MSIPVATYRCTACDLSHWDSGTWGYRYYLCGVLKVPMRVAMGWCHACSNLGVVEVLPDAEGELERQGMLEALQAELGEVLGAIPPRKRWWPFPAKKSIKQTNLEYSVKSAAEALAEYRQTRKALSERVSRARCLRCGSEDCLSLPPHQANYFDPESLPELVGFEHPGCGGQLTITCDGTRLNVLLTDKAYDLEGSLVADVAPKC</sequence>
<evidence type="ECO:0000256" key="1">
    <source>
        <dbReference type="SAM" id="Coils"/>
    </source>
</evidence>
<feature type="coiled-coil region" evidence="1">
    <location>
        <begin position="107"/>
        <end position="134"/>
    </location>
</feature>
<organism evidence="2 3">
    <name type="scientific">Stutzerimonas xanthomarina DSM 18231</name>
    <dbReference type="NCBI Taxonomy" id="1403346"/>
    <lineage>
        <taxon>Bacteria</taxon>
        <taxon>Pseudomonadati</taxon>
        <taxon>Pseudomonadota</taxon>
        <taxon>Gammaproteobacteria</taxon>
        <taxon>Pseudomonadales</taxon>
        <taxon>Pseudomonadaceae</taxon>
        <taxon>Stutzerimonas</taxon>
    </lineage>
</organism>
<protein>
    <submittedName>
        <fullName evidence="2">Uncharacterized protein</fullName>
    </submittedName>
</protein>
<proteinExistence type="predicted"/>
<reference evidence="2 3" key="1">
    <citation type="submission" date="2016-11" db="EMBL/GenBank/DDBJ databases">
        <authorList>
            <person name="Jaros S."/>
            <person name="Januszkiewicz K."/>
            <person name="Wedrychowicz H."/>
        </authorList>
    </citation>
    <scope>NUCLEOTIDE SEQUENCE [LARGE SCALE GENOMIC DNA]</scope>
    <source>
        <strain evidence="2 3">DSM 18231</strain>
    </source>
</reference>
<dbReference type="AlphaFoldDB" id="A0A1M5PMJ6"/>
<dbReference type="Proteomes" id="UP000184000">
    <property type="component" value="Unassembled WGS sequence"/>
</dbReference>
<evidence type="ECO:0000313" key="2">
    <source>
        <dbReference type="EMBL" id="SHH02443.1"/>
    </source>
</evidence>
<dbReference type="EMBL" id="FQXA01000003">
    <property type="protein sequence ID" value="SHH02443.1"/>
    <property type="molecule type" value="Genomic_DNA"/>
</dbReference>
<name>A0A1M5PMJ6_9GAMM</name>
<evidence type="ECO:0000313" key="3">
    <source>
        <dbReference type="Proteomes" id="UP000184000"/>
    </source>
</evidence>
<keyword evidence="1" id="KW-0175">Coiled coil</keyword>
<gene>
    <name evidence="2" type="ORF">SAMN02744645_2256</name>
</gene>
<accession>A0A1M5PMJ6</accession>